<reference evidence="5 6" key="1">
    <citation type="submission" date="2019-07" db="EMBL/GenBank/DDBJ databases">
        <title>Whole genome shotgun sequence of Adhaeribacter aerolatus NBRC 106133.</title>
        <authorList>
            <person name="Hosoyama A."/>
            <person name="Uohara A."/>
            <person name="Ohji S."/>
            <person name="Ichikawa N."/>
        </authorList>
    </citation>
    <scope>NUCLEOTIDE SEQUENCE [LARGE SCALE GENOMIC DNA]</scope>
    <source>
        <strain evidence="5 6">NBRC 106133</strain>
    </source>
</reference>
<proteinExistence type="predicted"/>
<dbReference type="InterPro" id="IPR032459">
    <property type="entry name" value="Oxidoreduct_C"/>
</dbReference>
<evidence type="ECO:0000259" key="4">
    <source>
        <dbReference type="Pfam" id="PF16490"/>
    </source>
</evidence>
<feature type="domain" description="Putative oxidoreductase C-terminal" evidence="4">
    <location>
        <begin position="196"/>
        <end position="474"/>
    </location>
</feature>
<dbReference type="InterPro" id="IPR036291">
    <property type="entry name" value="NAD(P)-bd_dom_sf"/>
</dbReference>
<dbReference type="InterPro" id="IPR050463">
    <property type="entry name" value="Gfo/Idh/MocA_oxidrdct_glycsds"/>
</dbReference>
<dbReference type="PANTHER" id="PTHR43818">
    <property type="entry name" value="BCDNA.GH03377"/>
    <property type="match status" value="1"/>
</dbReference>
<dbReference type="PROSITE" id="PS51257">
    <property type="entry name" value="PROKAR_LIPOPROTEIN"/>
    <property type="match status" value="1"/>
</dbReference>
<keyword evidence="2" id="KW-0732">Signal</keyword>
<dbReference type="Pfam" id="PF16490">
    <property type="entry name" value="Oxidoreduct_C"/>
    <property type="match status" value="1"/>
</dbReference>
<accession>A0A512B2Z4</accession>
<evidence type="ECO:0000256" key="2">
    <source>
        <dbReference type="SAM" id="SignalP"/>
    </source>
</evidence>
<feature type="domain" description="Gfo/Idh/MocA-like oxidoreductase N-terminal" evidence="3">
    <location>
        <begin position="68"/>
        <end position="177"/>
    </location>
</feature>
<dbReference type="PANTHER" id="PTHR43818:SF11">
    <property type="entry name" value="BCDNA.GH03377"/>
    <property type="match status" value="1"/>
</dbReference>
<name>A0A512B2Z4_9BACT</name>
<dbReference type="Gene3D" id="3.40.50.720">
    <property type="entry name" value="NAD(P)-binding Rossmann-like Domain"/>
    <property type="match status" value="1"/>
</dbReference>
<feature type="chain" id="PRO_5022082975" evidence="2">
    <location>
        <begin position="29"/>
        <end position="478"/>
    </location>
</feature>
<organism evidence="5 6">
    <name type="scientific">Adhaeribacter aerolatus</name>
    <dbReference type="NCBI Taxonomy" id="670289"/>
    <lineage>
        <taxon>Bacteria</taxon>
        <taxon>Pseudomonadati</taxon>
        <taxon>Bacteroidota</taxon>
        <taxon>Cytophagia</taxon>
        <taxon>Cytophagales</taxon>
        <taxon>Hymenobacteraceae</taxon>
        <taxon>Adhaeribacter</taxon>
    </lineage>
</organism>
<dbReference type="Pfam" id="PF01408">
    <property type="entry name" value="GFO_IDH_MocA"/>
    <property type="match status" value="1"/>
</dbReference>
<evidence type="ECO:0000259" key="3">
    <source>
        <dbReference type="Pfam" id="PF01408"/>
    </source>
</evidence>
<dbReference type="AlphaFoldDB" id="A0A512B2Z4"/>
<gene>
    <name evidence="5" type="ORF">AAE02nite_39850</name>
</gene>
<keyword evidence="1" id="KW-0560">Oxidoreductase</keyword>
<dbReference type="InterPro" id="IPR000683">
    <property type="entry name" value="Gfo/Idh/MocA-like_OxRdtase_N"/>
</dbReference>
<dbReference type="EMBL" id="BJYS01000034">
    <property type="protein sequence ID" value="GEO06321.1"/>
    <property type="molecule type" value="Genomic_DNA"/>
</dbReference>
<evidence type="ECO:0000313" key="6">
    <source>
        <dbReference type="Proteomes" id="UP000321532"/>
    </source>
</evidence>
<evidence type="ECO:0000313" key="5">
    <source>
        <dbReference type="EMBL" id="GEO06321.1"/>
    </source>
</evidence>
<dbReference type="Proteomes" id="UP000321532">
    <property type="component" value="Unassembled WGS sequence"/>
</dbReference>
<dbReference type="SUPFAM" id="SSF51735">
    <property type="entry name" value="NAD(P)-binding Rossmann-fold domains"/>
    <property type="match status" value="1"/>
</dbReference>
<protein>
    <submittedName>
        <fullName evidence="5">Oxidoreductase</fullName>
    </submittedName>
</protein>
<feature type="signal peptide" evidence="2">
    <location>
        <begin position="1"/>
        <end position="28"/>
    </location>
</feature>
<dbReference type="OrthoDB" id="9785257at2"/>
<dbReference type="RefSeq" id="WP_146902112.1">
    <property type="nucleotide sequence ID" value="NZ_BJYS01000034.1"/>
</dbReference>
<dbReference type="GO" id="GO:0000166">
    <property type="term" value="F:nucleotide binding"/>
    <property type="evidence" value="ECO:0007669"/>
    <property type="project" value="InterPro"/>
</dbReference>
<dbReference type="GO" id="GO:0016491">
    <property type="term" value="F:oxidoreductase activity"/>
    <property type="evidence" value="ECO:0007669"/>
    <property type="project" value="UniProtKB-KW"/>
</dbReference>
<evidence type="ECO:0000256" key="1">
    <source>
        <dbReference type="ARBA" id="ARBA00023002"/>
    </source>
</evidence>
<sequence>MLKNLATVTLPGLALCLLFSCSSKNNTANSETDTASADSTSVAAGAGSIKLITLDPGHFHAALVQKTMYNQVDPVVHVYAPAGEDVQEHLKKIEAYNTRPENPTQWKEVVYTGADYLQKMVSENKGNVVVMAGNNARKTDYIKTAIDAGFNVLADKPMAINTQDFAQLKEAFASAGQKNILLYDIMTERYEITTMLQREFSRLPEVFGTLQKGTPADPAITKESVHHFFKYVSGAPIKRPAWFFDVTQQGEGIVDVTTHLVDLVQWECYPEQIIDYNKDIAINSARRWKTTLSPSQFKKVTALTSYPEFLQKGVEKDSMLGVYANGEINYKLKDTHAKVSVIWNFEAPEGAGDTHYSIMKGTKANLVIRQGKEQKYKPQLYIEPAKGTDMKAFEASLKGALAKVQATYPGIEVKQIKTGWQVEVPEKYHNGHEAHFGQVTEKYLQYLGEGKLPEWEVPNMLAKYYTTTKALEMARGAK</sequence>
<comment type="caution">
    <text evidence="5">The sequence shown here is derived from an EMBL/GenBank/DDBJ whole genome shotgun (WGS) entry which is preliminary data.</text>
</comment>
<keyword evidence="6" id="KW-1185">Reference proteome</keyword>